<evidence type="ECO:0000313" key="2">
    <source>
        <dbReference type="Proteomes" id="UP000293874"/>
    </source>
</evidence>
<proteinExistence type="predicted"/>
<dbReference type="EMBL" id="SGXA01000001">
    <property type="protein sequence ID" value="RZS74955.1"/>
    <property type="molecule type" value="Genomic_DNA"/>
</dbReference>
<organism evidence="1 2">
    <name type="scientific">Pseudobacter ginsenosidimutans</name>
    <dbReference type="NCBI Taxonomy" id="661488"/>
    <lineage>
        <taxon>Bacteria</taxon>
        <taxon>Pseudomonadati</taxon>
        <taxon>Bacteroidota</taxon>
        <taxon>Chitinophagia</taxon>
        <taxon>Chitinophagales</taxon>
        <taxon>Chitinophagaceae</taxon>
        <taxon>Pseudobacter</taxon>
    </lineage>
</organism>
<reference evidence="1 2" key="1">
    <citation type="submission" date="2019-02" db="EMBL/GenBank/DDBJ databases">
        <title>Genomic Encyclopedia of Type Strains, Phase IV (KMG-IV): sequencing the most valuable type-strain genomes for metagenomic binning, comparative biology and taxonomic classification.</title>
        <authorList>
            <person name="Goeker M."/>
        </authorList>
    </citation>
    <scope>NUCLEOTIDE SEQUENCE [LARGE SCALE GENOMIC DNA]</scope>
    <source>
        <strain evidence="1 2">DSM 18116</strain>
    </source>
</reference>
<keyword evidence="2" id="KW-1185">Reference proteome</keyword>
<name>A0A4Q7N380_9BACT</name>
<dbReference type="Proteomes" id="UP000293874">
    <property type="component" value="Unassembled WGS sequence"/>
</dbReference>
<gene>
    <name evidence="1" type="ORF">EV199_0807</name>
</gene>
<comment type="caution">
    <text evidence="1">The sequence shown here is derived from an EMBL/GenBank/DDBJ whole genome shotgun (WGS) entry which is preliminary data.</text>
</comment>
<accession>A0A4Q7N380</accession>
<protein>
    <submittedName>
        <fullName evidence="1">Uncharacterized protein</fullName>
    </submittedName>
</protein>
<sequence>MHQVFWCTNVLFDFLPGAPRHELPLLAGNKLVTTRWSVISAGSYRGILADIINTQSTSWIEVISPRGIHFIILLLL</sequence>
<evidence type="ECO:0000313" key="1">
    <source>
        <dbReference type="EMBL" id="RZS74955.1"/>
    </source>
</evidence>
<dbReference type="AlphaFoldDB" id="A0A4Q7N380"/>